<keyword evidence="2" id="KW-1185">Reference proteome</keyword>
<evidence type="ECO:0000313" key="2">
    <source>
        <dbReference type="Proteomes" id="UP000321328"/>
    </source>
</evidence>
<dbReference type="EMBL" id="BJVI01000023">
    <property type="protein sequence ID" value="GEL18617.1"/>
    <property type="molecule type" value="Genomic_DNA"/>
</dbReference>
<sequence length="63" mass="6378">MNTLLIVTLGILVIGALLVRLVSRLAGVETYTISAADFADDAGALPADTSVSYTAAPSPGTRS</sequence>
<organism evidence="1 2">
    <name type="scientific">Pseudonocardia asaccharolytica DSM 44247 = NBRC 16224</name>
    <dbReference type="NCBI Taxonomy" id="1123024"/>
    <lineage>
        <taxon>Bacteria</taxon>
        <taxon>Bacillati</taxon>
        <taxon>Actinomycetota</taxon>
        <taxon>Actinomycetes</taxon>
        <taxon>Pseudonocardiales</taxon>
        <taxon>Pseudonocardiaceae</taxon>
        <taxon>Pseudonocardia</taxon>
    </lineage>
</organism>
<dbReference type="RefSeq" id="WP_028930356.1">
    <property type="nucleotide sequence ID" value="NZ_AUII01000010.1"/>
</dbReference>
<gene>
    <name evidence="1" type="ORF">PA7_24540</name>
</gene>
<evidence type="ECO:0000313" key="1">
    <source>
        <dbReference type="EMBL" id="GEL18617.1"/>
    </source>
</evidence>
<proteinExistence type="predicted"/>
<dbReference type="Proteomes" id="UP000321328">
    <property type="component" value="Unassembled WGS sequence"/>
</dbReference>
<name>A0A511D1Q3_9PSEU</name>
<reference evidence="1 2" key="1">
    <citation type="submission" date="2019-07" db="EMBL/GenBank/DDBJ databases">
        <title>Whole genome shotgun sequence of Pseudonocardia asaccharolytica NBRC 16224.</title>
        <authorList>
            <person name="Hosoyama A."/>
            <person name="Uohara A."/>
            <person name="Ohji S."/>
            <person name="Ichikawa N."/>
        </authorList>
    </citation>
    <scope>NUCLEOTIDE SEQUENCE [LARGE SCALE GENOMIC DNA]</scope>
    <source>
        <strain evidence="1 2">NBRC 16224</strain>
    </source>
</reference>
<dbReference type="AlphaFoldDB" id="A0A511D1Q3"/>
<comment type="caution">
    <text evidence="1">The sequence shown here is derived from an EMBL/GenBank/DDBJ whole genome shotgun (WGS) entry which is preliminary data.</text>
</comment>
<protein>
    <submittedName>
        <fullName evidence="1">Uncharacterized protein</fullName>
    </submittedName>
</protein>
<dbReference type="STRING" id="1123024.GCA_000423625_02580"/>
<accession>A0A511D1Q3</accession>